<reference evidence="2 3" key="1">
    <citation type="submission" date="2016-09" db="EMBL/GenBank/DDBJ databases">
        <title>Extensive genetic diversity and differential bi-allelic expression allows diatom success in the polar Southern Ocean.</title>
        <authorList>
            <consortium name="DOE Joint Genome Institute"/>
            <person name="Mock T."/>
            <person name="Otillar R.P."/>
            <person name="Strauss J."/>
            <person name="Dupont C."/>
            <person name="Frickenhaus S."/>
            <person name="Maumus F."/>
            <person name="Mcmullan M."/>
            <person name="Sanges R."/>
            <person name="Schmutz J."/>
            <person name="Toseland A."/>
            <person name="Valas R."/>
            <person name="Veluchamy A."/>
            <person name="Ward B.J."/>
            <person name="Allen A."/>
            <person name="Barry K."/>
            <person name="Falciatore A."/>
            <person name="Ferrante M."/>
            <person name="Fortunato A.E."/>
            <person name="Gloeckner G."/>
            <person name="Gruber A."/>
            <person name="Hipkin R."/>
            <person name="Janech M."/>
            <person name="Kroth P."/>
            <person name="Leese F."/>
            <person name="Lindquist E."/>
            <person name="Lyon B.R."/>
            <person name="Martin J."/>
            <person name="Mayer C."/>
            <person name="Parker M."/>
            <person name="Quesneville H."/>
            <person name="Raymond J."/>
            <person name="Uhlig C."/>
            <person name="Valentin K.U."/>
            <person name="Worden A.Z."/>
            <person name="Armbrust E.V."/>
            <person name="Bowler C."/>
            <person name="Green B."/>
            <person name="Moulton V."/>
            <person name="Van Oosterhout C."/>
            <person name="Grigoriev I."/>
        </authorList>
    </citation>
    <scope>NUCLEOTIDE SEQUENCE [LARGE SCALE GENOMIC DNA]</scope>
    <source>
        <strain evidence="2 3">CCMP1102</strain>
    </source>
</reference>
<dbReference type="KEGG" id="fcy:FRACYDRAFT_234756"/>
<gene>
    <name evidence="2" type="ORF">FRACYDRAFT_234756</name>
</gene>
<feature type="region of interest" description="Disordered" evidence="1">
    <location>
        <begin position="227"/>
        <end position="253"/>
    </location>
</feature>
<dbReference type="EMBL" id="KV784354">
    <property type="protein sequence ID" value="OEU21129.1"/>
    <property type="molecule type" value="Genomic_DNA"/>
</dbReference>
<dbReference type="Proteomes" id="UP000095751">
    <property type="component" value="Unassembled WGS sequence"/>
</dbReference>
<feature type="region of interest" description="Disordered" evidence="1">
    <location>
        <begin position="300"/>
        <end position="320"/>
    </location>
</feature>
<evidence type="ECO:0000313" key="2">
    <source>
        <dbReference type="EMBL" id="OEU21129.1"/>
    </source>
</evidence>
<evidence type="ECO:0000256" key="1">
    <source>
        <dbReference type="SAM" id="MobiDB-lite"/>
    </source>
</evidence>
<proteinExistence type="predicted"/>
<feature type="compositionally biased region" description="Low complexity" evidence="1">
    <location>
        <begin position="23"/>
        <end position="64"/>
    </location>
</feature>
<evidence type="ECO:0000313" key="3">
    <source>
        <dbReference type="Proteomes" id="UP000095751"/>
    </source>
</evidence>
<feature type="region of interest" description="Disordered" evidence="1">
    <location>
        <begin position="1"/>
        <end position="66"/>
    </location>
</feature>
<sequence length="386" mass="44270">MRFESQDFIKSQRQWRESRDRIPITTKPKTATTPEEIGNVTSFSRSLSSRNSNSSNTGSGIINSIHKQRYKYRNDYESRKQHKQEGTFVAVSNNDARSRDDDNDDADNAHRRRIRIQEDDFLLCNDGKMEYTKNDEKELLTAKRNNTDFLPDFSKKELEHLRRSRRIKQMATAATAIRHNDDNKKESNCGLCDFIPTNTEQEYNITTCNAAAAAAAVSAIRTDYKSSSSRNDYYHTTTNDDNDSKGYRSSKGNVSENLESFTGRITGMYEEYTDEIRIGSVKAFLDINDQIKNTMHIHAGAGTKSGSNDQQQKQKQKMKSARCSHNHYNSKEGEVQVQVVNFIVDAAILFNVLPNHVWSENFLKDSRGALNKIQERMILDYNHDNN</sequence>
<dbReference type="InParanoid" id="A0A1E7FSI7"/>
<protein>
    <submittedName>
        <fullName evidence="2">Uncharacterized protein</fullName>
    </submittedName>
</protein>
<name>A0A1E7FSI7_9STRA</name>
<dbReference type="AlphaFoldDB" id="A0A1E7FSI7"/>
<organism evidence="2 3">
    <name type="scientific">Fragilariopsis cylindrus CCMP1102</name>
    <dbReference type="NCBI Taxonomy" id="635003"/>
    <lineage>
        <taxon>Eukaryota</taxon>
        <taxon>Sar</taxon>
        <taxon>Stramenopiles</taxon>
        <taxon>Ochrophyta</taxon>
        <taxon>Bacillariophyta</taxon>
        <taxon>Bacillariophyceae</taxon>
        <taxon>Bacillariophycidae</taxon>
        <taxon>Bacillariales</taxon>
        <taxon>Bacillariaceae</taxon>
        <taxon>Fragilariopsis</taxon>
    </lineage>
</organism>
<keyword evidence="3" id="KW-1185">Reference proteome</keyword>
<accession>A0A1E7FSI7</accession>
<feature type="region of interest" description="Disordered" evidence="1">
    <location>
        <begin position="78"/>
        <end position="111"/>
    </location>
</feature>